<feature type="region of interest" description="Disordered" evidence="9">
    <location>
        <begin position="257"/>
        <end position="301"/>
    </location>
</feature>
<evidence type="ECO:0000259" key="11">
    <source>
        <dbReference type="PROSITE" id="PS50857"/>
    </source>
</evidence>
<evidence type="ECO:0000256" key="1">
    <source>
        <dbReference type="ARBA" id="ARBA00004651"/>
    </source>
</evidence>
<sequence length="301" mass="33675">MDSPDVNFLDPEGYVAQQQRVHFWRIVALMGLVVGPILVLTPLIAYRYRFSGNSTYTPDWHFSWIWEAAIWGGPIVIVTILSYFLWQNTTALDPFEPLPIDGEPVRVQVVGYDWKWLFIYPDHGIATLDELVFPEGRPLNLELTSETVMQSFHIPVLGGQVYAMEGMVSKLHLAADRPGVFRGRNTQYNGHGFHRQQFVARALPETAFSAWLDTTSSEARPWSDAVHDRIAERSTLQEMTEADDTGAAFRDVPADLFSGIVGPMDRDPDWRSRDRRDASVDAGPADGSAATATGQAPDPAR</sequence>
<feature type="transmembrane region" description="Helical" evidence="10">
    <location>
        <begin position="26"/>
        <end position="48"/>
    </location>
</feature>
<evidence type="ECO:0000256" key="6">
    <source>
        <dbReference type="ARBA" id="ARBA00022982"/>
    </source>
</evidence>
<dbReference type="Proteomes" id="UP000199372">
    <property type="component" value="Unassembled WGS sequence"/>
</dbReference>
<dbReference type="GO" id="GO:0042773">
    <property type="term" value="P:ATP synthesis coupled electron transport"/>
    <property type="evidence" value="ECO:0007669"/>
    <property type="project" value="TreeGrafter"/>
</dbReference>
<dbReference type="Pfam" id="PF00116">
    <property type="entry name" value="COX2"/>
    <property type="match status" value="1"/>
</dbReference>
<dbReference type="GO" id="GO:0005507">
    <property type="term" value="F:copper ion binding"/>
    <property type="evidence" value="ECO:0007669"/>
    <property type="project" value="InterPro"/>
</dbReference>
<evidence type="ECO:0000256" key="10">
    <source>
        <dbReference type="SAM" id="Phobius"/>
    </source>
</evidence>
<keyword evidence="6" id="KW-0249">Electron transport</keyword>
<evidence type="ECO:0000313" key="12">
    <source>
        <dbReference type="EMBL" id="SEN01094.1"/>
    </source>
</evidence>
<evidence type="ECO:0000256" key="7">
    <source>
        <dbReference type="ARBA" id="ARBA00022989"/>
    </source>
</evidence>
<keyword evidence="7 10" id="KW-1133">Transmembrane helix</keyword>
<dbReference type="GO" id="GO:0005886">
    <property type="term" value="C:plasma membrane"/>
    <property type="evidence" value="ECO:0007669"/>
    <property type="project" value="UniProtKB-SubCell"/>
</dbReference>
<evidence type="ECO:0000256" key="3">
    <source>
        <dbReference type="ARBA" id="ARBA00022448"/>
    </source>
</evidence>
<keyword evidence="3" id="KW-0813">Transport</keyword>
<keyword evidence="8 10" id="KW-0472">Membrane</keyword>
<dbReference type="PANTHER" id="PTHR22888">
    <property type="entry name" value="CYTOCHROME C OXIDASE, SUBUNIT II"/>
    <property type="match status" value="1"/>
</dbReference>
<dbReference type="InterPro" id="IPR036257">
    <property type="entry name" value="Cyt_c_oxidase_su2_TM_sf"/>
</dbReference>
<dbReference type="SUPFAM" id="SSF81464">
    <property type="entry name" value="Cytochrome c oxidase subunit II-like, transmembrane region"/>
    <property type="match status" value="1"/>
</dbReference>
<keyword evidence="5 10" id="KW-0812">Transmembrane</keyword>
<reference evidence="13" key="1">
    <citation type="submission" date="2016-10" db="EMBL/GenBank/DDBJ databases">
        <authorList>
            <person name="Varghese N."/>
            <person name="Submissions S."/>
        </authorList>
    </citation>
    <scope>NUCLEOTIDE SEQUENCE [LARGE SCALE GENOMIC DNA]</scope>
    <source>
        <strain evidence="13">DSM 26893</strain>
    </source>
</reference>
<feature type="compositionally biased region" description="Basic and acidic residues" evidence="9">
    <location>
        <begin position="264"/>
        <end position="279"/>
    </location>
</feature>
<dbReference type="AlphaFoldDB" id="A0A1H8D2Z7"/>
<dbReference type="EMBL" id="FOCM01000002">
    <property type="protein sequence ID" value="SEN01094.1"/>
    <property type="molecule type" value="Genomic_DNA"/>
</dbReference>
<dbReference type="PROSITE" id="PS50857">
    <property type="entry name" value="COX2_CUA"/>
    <property type="match status" value="1"/>
</dbReference>
<evidence type="ECO:0000256" key="4">
    <source>
        <dbReference type="ARBA" id="ARBA00022475"/>
    </source>
</evidence>
<comment type="similarity">
    <text evidence="2">Belongs to the cytochrome c oxidase subunit 2 family.</text>
</comment>
<proteinExistence type="inferred from homology"/>
<organism evidence="12 13">
    <name type="scientific">Palleronia pelagia</name>
    <dbReference type="NCBI Taxonomy" id="387096"/>
    <lineage>
        <taxon>Bacteria</taxon>
        <taxon>Pseudomonadati</taxon>
        <taxon>Pseudomonadota</taxon>
        <taxon>Alphaproteobacteria</taxon>
        <taxon>Rhodobacterales</taxon>
        <taxon>Roseobacteraceae</taxon>
        <taxon>Palleronia</taxon>
    </lineage>
</organism>
<gene>
    <name evidence="12" type="ORF">SAMN04488011_102162</name>
</gene>
<evidence type="ECO:0000256" key="5">
    <source>
        <dbReference type="ARBA" id="ARBA00022692"/>
    </source>
</evidence>
<evidence type="ECO:0000256" key="9">
    <source>
        <dbReference type="SAM" id="MobiDB-lite"/>
    </source>
</evidence>
<feature type="domain" description="Cytochrome oxidase subunit II copper A binding" evidence="11">
    <location>
        <begin position="102"/>
        <end position="214"/>
    </location>
</feature>
<dbReference type="Gene3D" id="2.60.40.420">
    <property type="entry name" value="Cupredoxins - blue copper proteins"/>
    <property type="match status" value="1"/>
</dbReference>
<dbReference type="InterPro" id="IPR034227">
    <property type="entry name" value="CuRO_UO_II"/>
</dbReference>
<accession>A0A1H8D2Z7</accession>
<dbReference type="InterPro" id="IPR045187">
    <property type="entry name" value="CcO_II"/>
</dbReference>
<feature type="transmembrane region" description="Helical" evidence="10">
    <location>
        <begin position="68"/>
        <end position="86"/>
    </location>
</feature>
<keyword evidence="4" id="KW-1003">Cell membrane</keyword>
<dbReference type="InterPro" id="IPR008972">
    <property type="entry name" value="Cupredoxin"/>
</dbReference>
<dbReference type="Gene3D" id="1.10.287.90">
    <property type="match status" value="1"/>
</dbReference>
<dbReference type="CDD" id="cd04212">
    <property type="entry name" value="CuRO_UO_II"/>
    <property type="match status" value="1"/>
</dbReference>
<dbReference type="SUPFAM" id="SSF49503">
    <property type="entry name" value="Cupredoxins"/>
    <property type="match status" value="1"/>
</dbReference>
<evidence type="ECO:0000313" key="13">
    <source>
        <dbReference type="Proteomes" id="UP000199372"/>
    </source>
</evidence>
<dbReference type="RefSeq" id="WP_175481661.1">
    <property type="nucleotide sequence ID" value="NZ_FOCM01000002.1"/>
</dbReference>
<dbReference type="GO" id="GO:0004129">
    <property type="term" value="F:cytochrome-c oxidase activity"/>
    <property type="evidence" value="ECO:0007669"/>
    <property type="project" value="InterPro"/>
</dbReference>
<name>A0A1H8D2Z7_9RHOB</name>
<keyword evidence="13" id="KW-1185">Reference proteome</keyword>
<dbReference type="PANTHER" id="PTHR22888:SF18">
    <property type="entry name" value="CYTOCHROME BO(3) UBIQUINOL OXIDASE SUBUNIT 2"/>
    <property type="match status" value="1"/>
</dbReference>
<evidence type="ECO:0000256" key="8">
    <source>
        <dbReference type="ARBA" id="ARBA00023136"/>
    </source>
</evidence>
<protein>
    <submittedName>
        <fullName evidence="12">Cytochrome o ubiquinol oxidase subunit 2</fullName>
    </submittedName>
</protein>
<dbReference type="InterPro" id="IPR002429">
    <property type="entry name" value="CcO_II-like_C"/>
</dbReference>
<comment type="subcellular location">
    <subcellularLocation>
        <location evidence="1">Cell membrane</location>
        <topology evidence="1">Multi-pass membrane protein</topology>
    </subcellularLocation>
</comment>
<evidence type="ECO:0000256" key="2">
    <source>
        <dbReference type="ARBA" id="ARBA00007866"/>
    </source>
</evidence>